<name>A0A517SKE5_9PLAN</name>
<dbReference type="InterPro" id="IPR011429">
    <property type="entry name" value="Cyt_c_Planctomycete-type"/>
</dbReference>
<keyword evidence="8" id="KW-1185">Reference proteome</keyword>
<dbReference type="AlphaFoldDB" id="A0A517SKE5"/>
<dbReference type="PANTHER" id="PTHR35889">
    <property type="entry name" value="CYCLOINULO-OLIGOSACCHARIDE FRUCTANOTRANSFERASE-RELATED"/>
    <property type="match status" value="1"/>
</dbReference>
<dbReference type="SUPFAM" id="SSF46626">
    <property type="entry name" value="Cytochrome c"/>
    <property type="match status" value="1"/>
</dbReference>
<dbReference type="Pfam" id="PF07583">
    <property type="entry name" value="PSCyt2"/>
    <property type="match status" value="1"/>
</dbReference>
<evidence type="ECO:0000256" key="1">
    <source>
        <dbReference type="ARBA" id="ARBA00022617"/>
    </source>
</evidence>
<reference evidence="7 8" key="1">
    <citation type="submission" date="2019-02" db="EMBL/GenBank/DDBJ databases">
        <title>Deep-cultivation of Planctomycetes and their phenomic and genomic characterization uncovers novel biology.</title>
        <authorList>
            <person name="Wiegand S."/>
            <person name="Jogler M."/>
            <person name="Boedeker C."/>
            <person name="Pinto D."/>
            <person name="Vollmers J."/>
            <person name="Rivas-Marin E."/>
            <person name="Kohn T."/>
            <person name="Peeters S.H."/>
            <person name="Heuer A."/>
            <person name="Rast P."/>
            <person name="Oberbeckmann S."/>
            <person name="Bunk B."/>
            <person name="Jeske O."/>
            <person name="Meyerdierks A."/>
            <person name="Storesund J.E."/>
            <person name="Kallscheuer N."/>
            <person name="Luecker S."/>
            <person name="Lage O.M."/>
            <person name="Pohl T."/>
            <person name="Merkel B.J."/>
            <person name="Hornburger P."/>
            <person name="Mueller R.-W."/>
            <person name="Bruemmer F."/>
            <person name="Labrenz M."/>
            <person name="Spormann A.M."/>
            <person name="Op den Camp H."/>
            <person name="Overmann J."/>
            <person name="Amann R."/>
            <person name="Jetten M.S.M."/>
            <person name="Mascher T."/>
            <person name="Medema M.H."/>
            <person name="Devos D.P."/>
            <person name="Kaster A.-K."/>
            <person name="Ovreas L."/>
            <person name="Rohde M."/>
            <person name="Galperin M.Y."/>
            <person name="Jogler C."/>
        </authorList>
    </citation>
    <scope>NUCLEOTIDE SEQUENCE [LARGE SCALE GENOMIC DNA]</scope>
    <source>
        <strain evidence="7 8">Pan44</strain>
    </source>
</reference>
<feature type="chain" id="PRO_5022036674" evidence="5">
    <location>
        <begin position="25"/>
        <end position="831"/>
    </location>
</feature>
<dbReference type="InterPro" id="IPR011444">
    <property type="entry name" value="DUF1549"/>
</dbReference>
<protein>
    <submittedName>
        <fullName evidence="7">Planctomycete cytochrome C</fullName>
    </submittedName>
</protein>
<dbReference type="Pfam" id="PF07587">
    <property type="entry name" value="PSD1"/>
    <property type="match status" value="1"/>
</dbReference>
<dbReference type="OrthoDB" id="127107at2"/>
<sequence precursor="true">MRGWLWNVLAVGSLTLLSSTAVIADAPDYVRDIEPIFLKHCSDCHGVDVSQQDLRLDSFVGVKRGGNGGALVVPGKSGESLLIDAVTVGKITAKMPPEDYGDRLSAKDVELIRNWIDAGASGPDHAVEKPKTITSDHWAFQPIANVVPPVADDAGWSRNPIDRFIWTELQKAGLAPSPEADRPTQIRRLYLDLLGMPPAVSTVDEFVHDPTPDAYEQLVDRVLASPHYGERWGRHWLDQARYADSNGYTIDSARSMWNYRDWVINAINDDLPFDQFSIEQLAGDMLPEPTREQLIATGFHRNTLVNEEGGTDPEQFRVEAVVDRVSTTASVFMGLTVGCARCHDHKYDPVSQREFYQMFAVFNGADEPTLQLPTEQQASEEAPLDAEIATVRKRIADVEANSAARQKDWEQRLHQEITQLEKSGTFPEAAGVLKHWKSLLGVPAEKRKPAQLKELQDEFFKHDIERMPLMAQLNELGARKKQLAAKVTTTLIMRERPEPRPTHVHMRGDFLRPGAAVSAGTPAVLPPAQRTGERLSRLDFSKWLFSPEHPLTARVTVNRAWQTFFGRGLVATENDFGLQGDAPSHPQLLDWLARRSQSEGWSMKSLHRLIVTSATYRQSSAARQDLSGKDPYNILVGRQQRLRLEAEIIRDSALASSGLLVEHIGGPGVYPPQPEGIYRFTQQVKYWKQRVPQDNYRRGIYTYFWRSSPYPFLMTFDAPDSNVTCTRRVRSNTPLQSLTLANDAVFVDLANGLARRVLAEASADETARIDHAFRLCFSRSPTVDEQTRLQKFVAGERERLRGQVPDQELDQAVWAAAARVLMNLDEFVTRE</sequence>
<dbReference type="PANTHER" id="PTHR35889:SF3">
    <property type="entry name" value="F-BOX DOMAIN-CONTAINING PROTEIN"/>
    <property type="match status" value="1"/>
</dbReference>
<dbReference type="RefSeq" id="WP_145034050.1">
    <property type="nucleotide sequence ID" value="NZ_CP036271.1"/>
</dbReference>
<evidence type="ECO:0000313" key="8">
    <source>
        <dbReference type="Proteomes" id="UP000315700"/>
    </source>
</evidence>
<evidence type="ECO:0000313" key="7">
    <source>
        <dbReference type="EMBL" id="QDT56595.1"/>
    </source>
</evidence>
<accession>A0A517SKE5</accession>
<keyword evidence="5" id="KW-0732">Signal</keyword>
<evidence type="ECO:0000256" key="4">
    <source>
        <dbReference type="PROSITE-ProRule" id="PRU00433"/>
    </source>
</evidence>
<dbReference type="Proteomes" id="UP000315700">
    <property type="component" value="Chromosome"/>
</dbReference>
<dbReference type="InterPro" id="IPR022655">
    <property type="entry name" value="DUF1553"/>
</dbReference>
<keyword evidence="2 4" id="KW-0479">Metal-binding</keyword>
<evidence type="ECO:0000259" key="6">
    <source>
        <dbReference type="PROSITE" id="PS51007"/>
    </source>
</evidence>
<dbReference type="PROSITE" id="PS51007">
    <property type="entry name" value="CYTC"/>
    <property type="match status" value="1"/>
</dbReference>
<dbReference type="EMBL" id="CP036271">
    <property type="protein sequence ID" value="QDT56595.1"/>
    <property type="molecule type" value="Genomic_DNA"/>
</dbReference>
<dbReference type="KEGG" id="ccos:Pan44_46520"/>
<dbReference type="GO" id="GO:0020037">
    <property type="term" value="F:heme binding"/>
    <property type="evidence" value="ECO:0007669"/>
    <property type="project" value="InterPro"/>
</dbReference>
<keyword evidence="3 4" id="KW-0408">Iron</keyword>
<proteinExistence type="predicted"/>
<dbReference type="InterPro" id="IPR009056">
    <property type="entry name" value="Cyt_c-like_dom"/>
</dbReference>
<evidence type="ECO:0000256" key="3">
    <source>
        <dbReference type="ARBA" id="ARBA00023004"/>
    </source>
</evidence>
<organism evidence="7 8">
    <name type="scientific">Caulifigura coniformis</name>
    <dbReference type="NCBI Taxonomy" id="2527983"/>
    <lineage>
        <taxon>Bacteria</taxon>
        <taxon>Pseudomonadati</taxon>
        <taxon>Planctomycetota</taxon>
        <taxon>Planctomycetia</taxon>
        <taxon>Planctomycetales</taxon>
        <taxon>Planctomycetaceae</taxon>
        <taxon>Caulifigura</taxon>
    </lineage>
</organism>
<dbReference type="Pfam" id="PF07635">
    <property type="entry name" value="PSCyt1"/>
    <property type="match status" value="1"/>
</dbReference>
<feature type="domain" description="Cytochrome c" evidence="6">
    <location>
        <begin position="28"/>
        <end position="120"/>
    </location>
</feature>
<feature type="signal peptide" evidence="5">
    <location>
        <begin position="1"/>
        <end position="24"/>
    </location>
</feature>
<dbReference type="InterPro" id="IPR036909">
    <property type="entry name" value="Cyt_c-like_dom_sf"/>
</dbReference>
<dbReference type="GO" id="GO:0009055">
    <property type="term" value="F:electron transfer activity"/>
    <property type="evidence" value="ECO:0007669"/>
    <property type="project" value="InterPro"/>
</dbReference>
<dbReference type="GO" id="GO:0046872">
    <property type="term" value="F:metal ion binding"/>
    <property type="evidence" value="ECO:0007669"/>
    <property type="project" value="UniProtKB-KW"/>
</dbReference>
<evidence type="ECO:0000256" key="5">
    <source>
        <dbReference type="SAM" id="SignalP"/>
    </source>
</evidence>
<dbReference type="InParanoid" id="A0A517SKE5"/>
<evidence type="ECO:0000256" key="2">
    <source>
        <dbReference type="ARBA" id="ARBA00022723"/>
    </source>
</evidence>
<gene>
    <name evidence="7" type="ORF">Pan44_46520</name>
</gene>
<keyword evidence="1 4" id="KW-0349">Heme</keyword>